<dbReference type="EMBL" id="QEAO01000029">
    <property type="protein sequence ID" value="TPX32567.1"/>
    <property type="molecule type" value="Genomic_DNA"/>
</dbReference>
<dbReference type="AlphaFoldDB" id="A0A507BUE4"/>
<dbReference type="OrthoDB" id="5374757at2759"/>
<dbReference type="GeneID" id="42005604"/>
<reference evidence="1 2" key="1">
    <citation type="journal article" date="2019" name="Sci. Rep.">
        <title>Comparative genomics of chytrid fungi reveal insights into the obligate biotrophic and pathogenic lifestyle of Synchytrium endobioticum.</title>
        <authorList>
            <person name="van de Vossenberg B.T.L.H."/>
            <person name="Warris S."/>
            <person name="Nguyen H.D.T."/>
            <person name="van Gent-Pelzer M.P.E."/>
            <person name="Joly D.L."/>
            <person name="van de Geest H.C."/>
            <person name="Bonants P.J.M."/>
            <person name="Smith D.S."/>
            <person name="Levesque C.A."/>
            <person name="van der Lee T.A.J."/>
        </authorList>
    </citation>
    <scope>NUCLEOTIDE SEQUENCE [LARGE SCALE GENOMIC DNA]</scope>
    <source>
        <strain evidence="1 2">JEL517</strain>
    </source>
</reference>
<protein>
    <submittedName>
        <fullName evidence="1">Uncharacterized protein</fullName>
    </submittedName>
</protein>
<dbReference type="RefSeq" id="XP_031023754.1">
    <property type="nucleotide sequence ID" value="XM_031170307.1"/>
</dbReference>
<name>A0A507BUE4_9FUNG</name>
<organism evidence="1 2">
    <name type="scientific">Synchytrium microbalum</name>
    <dbReference type="NCBI Taxonomy" id="1806994"/>
    <lineage>
        <taxon>Eukaryota</taxon>
        <taxon>Fungi</taxon>
        <taxon>Fungi incertae sedis</taxon>
        <taxon>Chytridiomycota</taxon>
        <taxon>Chytridiomycota incertae sedis</taxon>
        <taxon>Chytridiomycetes</taxon>
        <taxon>Synchytriales</taxon>
        <taxon>Synchytriaceae</taxon>
        <taxon>Synchytrium</taxon>
    </lineage>
</organism>
<keyword evidence="2" id="KW-1185">Reference proteome</keyword>
<proteinExistence type="predicted"/>
<comment type="caution">
    <text evidence="1">The sequence shown here is derived from an EMBL/GenBank/DDBJ whole genome shotgun (WGS) entry which is preliminary data.</text>
</comment>
<sequence>METDGTSFRSLMLRYLRVGPNLVLPMIVYTSRSNQMWFTDAIFQQLLTVLADIIRTSMSNKDSIKRDVGRSVGEYVRNSVFQMIYTFRPTETRHHLLLRDTGTYKGYTVYSYTLMLLIEPPNRDGLLPDFFGLVDSVRGVEVSGTITTKELEARNENIKRLIPGTGEASSSTNFD</sequence>
<evidence type="ECO:0000313" key="2">
    <source>
        <dbReference type="Proteomes" id="UP000319731"/>
    </source>
</evidence>
<evidence type="ECO:0000313" key="1">
    <source>
        <dbReference type="EMBL" id="TPX32567.1"/>
    </source>
</evidence>
<gene>
    <name evidence="1" type="ORF">SmJEL517_g04379</name>
</gene>
<accession>A0A507BUE4</accession>
<dbReference type="Proteomes" id="UP000319731">
    <property type="component" value="Unassembled WGS sequence"/>
</dbReference>